<proteinExistence type="inferred from homology"/>
<dbReference type="PANTHER" id="PTHR11177">
    <property type="entry name" value="CHITINASE"/>
    <property type="match status" value="1"/>
</dbReference>
<evidence type="ECO:0000259" key="3">
    <source>
        <dbReference type="PROSITE" id="PS51910"/>
    </source>
</evidence>
<evidence type="ECO:0000313" key="4">
    <source>
        <dbReference type="EMBL" id="PMD62111.1"/>
    </source>
</evidence>
<evidence type="ECO:0000313" key="5">
    <source>
        <dbReference type="Proteomes" id="UP000235371"/>
    </source>
</evidence>
<dbReference type="STRING" id="1095630.A0A2J6TGH1"/>
<dbReference type="InterPro" id="IPR017853">
    <property type="entry name" value="GH"/>
</dbReference>
<organism evidence="4 5">
    <name type="scientific">Hyaloscypha bicolor E</name>
    <dbReference type="NCBI Taxonomy" id="1095630"/>
    <lineage>
        <taxon>Eukaryota</taxon>
        <taxon>Fungi</taxon>
        <taxon>Dikarya</taxon>
        <taxon>Ascomycota</taxon>
        <taxon>Pezizomycotina</taxon>
        <taxon>Leotiomycetes</taxon>
        <taxon>Helotiales</taxon>
        <taxon>Hyaloscyphaceae</taxon>
        <taxon>Hyaloscypha</taxon>
        <taxon>Hyaloscypha bicolor</taxon>
    </lineage>
</organism>
<dbReference type="EC" id="3.2.1.14" evidence="2"/>
<keyword evidence="5" id="KW-1185">Reference proteome</keyword>
<dbReference type="InterPro" id="IPR001223">
    <property type="entry name" value="Glyco_hydro18_cat"/>
</dbReference>
<protein>
    <recommendedName>
        <fullName evidence="2">chitinase</fullName>
        <ecNumber evidence="2">3.2.1.14</ecNumber>
    </recommendedName>
</protein>
<dbReference type="InterPro" id="IPR029070">
    <property type="entry name" value="Chitinase_insertion_sf"/>
</dbReference>
<dbReference type="Pfam" id="PF00704">
    <property type="entry name" value="Glyco_hydro_18"/>
    <property type="match status" value="2"/>
</dbReference>
<feature type="domain" description="GH18" evidence="3">
    <location>
        <begin position="1"/>
        <end position="187"/>
    </location>
</feature>
<gene>
    <name evidence="4" type="ORF">K444DRAFT_718941</name>
</gene>
<evidence type="ECO:0000256" key="1">
    <source>
        <dbReference type="ARBA" id="ARBA00008682"/>
    </source>
</evidence>
<evidence type="ECO:0000256" key="2">
    <source>
        <dbReference type="ARBA" id="ARBA00012729"/>
    </source>
</evidence>
<dbReference type="PANTHER" id="PTHR11177:SF333">
    <property type="entry name" value="CHITINASE"/>
    <property type="match status" value="1"/>
</dbReference>
<dbReference type="AlphaFoldDB" id="A0A2J6TGH1"/>
<dbReference type="Gene3D" id="3.10.50.10">
    <property type="match status" value="1"/>
</dbReference>
<keyword evidence="4" id="KW-0378">Hydrolase</keyword>
<sequence length="198" mass="21642">MNHYSFDGVDLDWGYPQADDRGGVTADTENYVSLVTELRAALGHYINSHTNVTEIDMGLDLLWRAGVEPAQVNLGLIWYGRSFTLSGPSCSTPNGRDHGSEEIENIISTNSLTPVWDKTAAVKWITWDSNQWVSYDGDDTFQQKRTFANSRHLGGTMTADNGLAAAPGITTQNQADAKQMSDNLAAGVTCYITDCNVD</sequence>
<dbReference type="SUPFAM" id="SSF51445">
    <property type="entry name" value="(Trans)glycosidases"/>
    <property type="match status" value="1"/>
</dbReference>
<dbReference type="Gene3D" id="3.20.20.80">
    <property type="entry name" value="Glycosidases"/>
    <property type="match status" value="2"/>
</dbReference>
<dbReference type="GeneID" id="36596515"/>
<dbReference type="Proteomes" id="UP000235371">
    <property type="component" value="Unassembled WGS sequence"/>
</dbReference>
<dbReference type="SUPFAM" id="SSF54556">
    <property type="entry name" value="Chitinase insertion domain"/>
    <property type="match status" value="1"/>
</dbReference>
<comment type="similarity">
    <text evidence="1">Belongs to the glycosyl hydrolase 18 family. Chitinase class V subfamily.</text>
</comment>
<dbReference type="InParanoid" id="A0A2J6TGH1"/>
<dbReference type="RefSeq" id="XP_024739015.1">
    <property type="nucleotide sequence ID" value="XM_024888439.1"/>
</dbReference>
<dbReference type="GO" id="GO:0008843">
    <property type="term" value="F:endochitinase activity"/>
    <property type="evidence" value="ECO:0007669"/>
    <property type="project" value="UniProtKB-EC"/>
</dbReference>
<reference evidence="4 5" key="1">
    <citation type="submission" date="2016-04" db="EMBL/GenBank/DDBJ databases">
        <title>A degradative enzymes factory behind the ericoid mycorrhizal symbiosis.</title>
        <authorList>
            <consortium name="DOE Joint Genome Institute"/>
            <person name="Martino E."/>
            <person name="Morin E."/>
            <person name="Grelet G."/>
            <person name="Kuo A."/>
            <person name="Kohler A."/>
            <person name="Daghino S."/>
            <person name="Barry K."/>
            <person name="Choi C."/>
            <person name="Cichocki N."/>
            <person name="Clum A."/>
            <person name="Copeland A."/>
            <person name="Hainaut M."/>
            <person name="Haridas S."/>
            <person name="Labutti K."/>
            <person name="Lindquist E."/>
            <person name="Lipzen A."/>
            <person name="Khouja H.-R."/>
            <person name="Murat C."/>
            <person name="Ohm R."/>
            <person name="Olson A."/>
            <person name="Spatafora J."/>
            <person name="Veneault-Fourrey C."/>
            <person name="Henrissat B."/>
            <person name="Grigoriev I."/>
            <person name="Martin F."/>
            <person name="Perotto S."/>
        </authorList>
    </citation>
    <scope>NUCLEOTIDE SEQUENCE [LARGE SCALE GENOMIC DNA]</scope>
    <source>
        <strain evidence="4 5">E</strain>
    </source>
</reference>
<dbReference type="GO" id="GO:0005975">
    <property type="term" value="P:carbohydrate metabolic process"/>
    <property type="evidence" value="ECO:0007669"/>
    <property type="project" value="InterPro"/>
</dbReference>
<dbReference type="OrthoDB" id="3485361at2759"/>
<dbReference type="InterPro" id="IPR050314">
    <property type="entry name" value="Glycosyl_Hydrlase_18"/>
</dbReference>
<accession>A0A2J6TGH1</accession>
<dbReference type="EMBL" id="KZ613785">
    <property type="protein sequence ID" value="PMD62111.1"/>
    <property type="molecule type" value="Genomic_DNA"/>
</dbReference>
<name>A0A2J6TGH1_9HELO</name>
<dbReference type="PROSITE" id="PS51910">
    <property type="entry name" value="GH18_2"/>
    <property type="match status" value="1"/>
</dbReference>